<evidence type="ECO:0000313" key="4">
    <source>
        <dbReference type="Proteomes" id="UP000282613"/>
    </source>
</evidence>
<organism evidence="5">
    <name type="scientific">Taenia asiatica</name>
    <name type="common">Asian tapeworm</name>
    <dbReference type="NCBI Taxonomy" id="60517"/>
    <lineage>
        <taxon>Eukaryota</taxon>
        <taxon>Metazoa</taxon>
        <taxon>Spiralia</taxon>
        <taxon>Lophotrochozoa</taxon>
        <taxon>Platyhelminthes</taxon>
        <taxon>Cestoda</taxon>
        <taxon>Eucestoda</taxon>
        <taxon>Cyclophyllidea</taxon>
        <taxon>Taeniidae</taxon>
        <taxon>Taenia</taxon>
    </lineage>
</organism>
<dbReference type="AlphaFoldDB" id="A0A0R3W4K3"/>
<dbReference type="Pfam" id="PF01549">
    <property type="entry name" value="ShK"/>
    <property type="match status" value="3"/>
</dbReference>
<dbReference type="EMBL" id="UYRS01018383">
    <property type="protein sequence ID" value="VDK34290.1"/>
    <property type="molecule type" value="Genomic_DNA"/>
</dbReference>
<evidence type="ECO:0000256" key="1">
    <source>
        <dbReference type="PROSITE-ProRule" id="PRU01005"/>
    </source>
</evidence>
<dbReference type="Gene3D" id="1.10.10.1940">
    <property type="match status" value="1"/>
</dbReference>
<gene>
    <name evidence="3" type="ORF">TASK_LOCUS4968</name>
</gene>
<dbReference type="PROSITE" id="PS51670">
    <property type="entry name" value="SHKT"/>
    <property type="match status" value="3"/>
</dbReference>
<reference evidence="3 4" key="2">
    <citation type="submission" date="2018-11" db="EMBL/GenBank/DDBJ databases">
        <authorList>
            <consortium name="Pathogen Informatics"/>
        </authorList>
    </citation>
    <scope>NUCLEOTIDE SEQUENCE [LARGE SCALE GENOMIC DNA]</scope>
</reference>
<proteinExistence type="predicted"/>
<dbReference type="InterPro" id="IPR003582">
    <property type="entry name" value="ShKT_dom"/>
</dbReference>
<accession>A0A0R3W4K3</accession>
<feature type="domain" description="ShKT" evidence="2">
    <location>
        <begin position="85"/>
        <end position="122"/>
    </location>
</feature>
<dbReference type="PANTHER" id="PTHR21724">
    <property type="entry name" value="SHKT DOMAIN-CONTAINING PROTEIN"/>
    <property type="match status" value="1"/>
</dbReference>
<reference evidence="5" key="1">
    <citation type="submission" date="2017-02" db="UniProtKB">
        <authorList>
            <consortium name="WormBaseParasite"/>
        </authorList>
    </citation>
    <scope>IDENTIFICATION</scope>
</reference>
<evidence type="ECO:0000313" key="3">
    <source>
        <dbReference type="EMBL" id="VDK34290.1"/>
    </source>
</evidence>
<feature type="domain" description="ShKT" evidence="2">
    <location>
        <begin position="36"/>
        <end position="72"/>
    </location>
</feature>
<sequence>MINKPPTPYPPPLRPRDKSFYHRHNLLSLSWKTPNGLFMDRQENCVYWARVGHCAKTSGYMKMMCPESCGYCNLTKSDSSVSDECKDQYLYPSDCEAWAKEGKCTSNKLWMHFNCAKSCGLCTNPRRYTATTRGFTTKAPNTCKNNYGTQNCRLFASRRMCLTHKSWMERQCRAICGFCQTETTTVVPSMRELLP</sequence>
<dbReference type="STRING" id="60517.A0A0R3W4K3"/>
<dbReference type="PANTHER" id="PTHR21724:SF109">
    <property type="entry name" value="SHKT DOMAIN-CONTAINING PROTEIN"/>
    <property type="match status" value="1"/>
</dbReference>
<dbReference type="Proteomes" id="UP000282613">
    <property type="component" value="Unassembled WGS sequence"/>
</dbReference>
<feature type="domain" description="ShKT" evidence="2">
    <location>
        <begin position="143"/>
        <end position="179"/>
    </location>
</feature>
<dbReference type="SMART" id="SM00254">
    <property type="entry name" value="ShKT"/>
    <property type="match status" value="3"/>
</dbReference>
<evidence type="ECO:0000259" key="2">
    <source>
        <dbReference type="PROSITE" id="PS51670"/>
    </source>
</evidence>
<dbReference type="OrthoDB" id="291007at2759"/>
<evidence type="ECO:0000313" key="5">
    <source>
        <dbReference type="WBParaSite" id="TASK_0000496701-mRNA-1"/>
    </source>
</evidence>
<keyword evidence="4" id="KW-1185">Reference proteome</keyword>
<protein>
    <submittedName>
        <fullName evidence="5">ShKT domain-containing protein</fullName>
    </submittedName>
</protein>
<name>A0A0R3W4K3_TAEAS</name>
<comment type="caution">
    <text evidence="1">Lacks conserved residue(s) required for the propagation of feature annotation.</text>
</comment>
<dbReference type="WBParaSite" id="TASK_0000496701-mRNA-1">
    <property type="protein sequence ID" value="TASK_0000496701-mRNA-1"/>
    <property type="gene ID" value="TASK_0000496701"/>
</dbReference>